<organism evidence="1 2">
    <name type="scientific">Pseudomonas fluorescens</name>
    <dbReference type="NCBI Taxonomy" id="294"/>
    <lineage>
        <taxon>Bacteria</taxon>
        <taxon>Pseudomonadati</taxon>
        <taxon>Pseudomonadota</taxon>
        <taxon>Gammaproteobacteria</taxon>
        <taxon>Pseudomonadales</taxon>
        <taxon>Pseudomonadaceae</taxon>
        <taxon>Pseudomonas</taxon>
    </lineage>
</organism>
<evidence type="ECO:0000313" key="2">
    <source>
        <dbReference type="Proteomes" id="UP000326452"/>
    </source>
</evidence>
<reference evidence="1 2" key="1">
    <citation type="submission" date="2019-09" db="EMBL/GenBank/DDBJ databases">
        <authorList>
            <person name="Chandra G."/>
            <person name="Truman W A."/>
        </authorList>
    </citation>
    <scope>NUCLEOTIDE SEQUENCE [LARGE SCALE GENOMIC DNA]</scope>
    <source>
        <strain evidence="1">PS941</strain>
    </source>
</reference>
<dbReference type="Proteomes" id="UP000326452">
    <property type="component" value="Unassembled WGS sequence"/>
</dbReference>
<evidence type="ECO:0000313" key="1">
    <source>
        <dbReference type="EMBL" id="VVQ23897.1"/>
    </source>
</evidence>
<dbReference type="RefSeq" id="WP_150694821.1">
    <property type="nucleotide sequence ID" value="NZ_CABVJC010000012.1"/>
</dbReference>
<dbReference type="AlphaFoldDB" id="A0A5E7VMS9"/>
<dbReference type="EMBL" id="CABVJC010000012">
    <property type="protein sequence ID" value="VVQ23897.1"/>
    <property type="molecule type" value="Genomic_DNA"/>
</dbReference>
<dbReference type="OrthoDB" id="6933143at2"/>
<protein>
    <submittedName>
        <fullName evidence="1">Uncharacterized protein</fullName>
    </submittedName>
</protein>
<sequence>MIDFEAVQRLNVQDGDLLVVPENSDQQDMVQLRDALCIQNPQRKVIIIRGPIQHMDVGEMNQLGWYRA</sequence>
<gene>
    <name evidence="1" type="ORF">PS941_05653</name>
</gene>
<accession>A0A5E7VMS9</accession>
<name>A0A5E7VMS9_PSEFL</name>
<proteinExistence type="predicted"/>